<evidence type="ECO:0000313" key="1">
    <source>
        <dbReference type="EMBL" id="QUS37302.1"/>
    </source>
</evidence>
<proteinExistence type="predicted"/>
<name>A0A8J8SMB1_9RHOB</name>
<reference evidence="1" key="1">
    <citation type="submission" date="2020-01" db="EMBL/GenBank/DDBJ databases">
        <authorList>
            <person name="Yang Y."/>
            <person name="Kwon Y.M."/>
        </authorList>
    </citation>
    <scope>NUCLEOTIDE SEQUENCE</scope>
    <source>
        <strain evidence="1">PG104</strain>
        <plasmid evidence="1">unnamed3</plasmid>
    </source>
</reference>
<geneLocation type="plasmid" evidence="1 2">
    <name>unnamed3</name>
</geneLocation>
<gene>
    <name evidence="1" type="ORF">GR316_13050</name>
</gene>
<protein>
    <submittedName>
        <fullName evidence="1">Uncharacterized protein</fullName>
    </submittedName>
</protein>
<dbReference type="KEGG" id="fap:GR316_13050"/>
<organism evidence="1 2">
    <name type="scientific">Falsirhodobacter algicola</name>
    <dbReference type="NCBI Taxonomy" id="2692330"/>
    <lineage>
        <taxon>Bacteria</taxon>
        <taxon>Pseudomonadati</taxon>
        <taxon>Pseudomonadota</taxon>
        <taxon>Alphaproteobacteria</taxon>
        <taxon>Rhodobacterales</taxon>
        <taxon>Paracoccaceae</taxon>
        <taxon>Falsirhodobacter</taxon>
    </lineage>
</organism>
<dbReference type="RefSeq" id="WP_211785482.1">
    <property type="nucleotide sequence ID" value="NZ_CP047292.1"/>
</dbReference>
<dbReference type="EMBL" id="CP047292">
    <property type="protein sequence ID" value="QUS37302.1"/>
    <property type="molecule type" value="Genomic_DNA"/>
</dbReference>
<dbReference type="AlphaFoldDB" id="A0A8J8SMB1"/>
<evidence type="ECO:0000313" key="2">
    <source>
        <dbReference type="Proteomes" id="UP000679284"/>
    </source>
</evidence>
<accession>A0A8J8SMB1</accession>
<sequence>MIWTAITGDPTKVYVEQIGQDASSIRETAQSVSDTLKSIKDSVPTDQYAEIINMLEGIDAKAATIVPAAALLATASKEYVNGAKVSDGPYTGNGSFYFDTNASSPKLSAQICGGGTISYNSGTRISPVSLNVNGRTKTGNADGRALTIGNVSATVSPKTGDSTLYQVFYDCNVPTSP</sequence>
<keyword evidence="2" id="KW-1185">Reference proteome</keyword>
<dbReference type="Proteomes" id="UP000679284">
    <property type="component" value="Plasmid unnamed3"/>
</dbReference>
<keyword evidence="1" id="KW-0614">Plasmid</keyword>